<dbReference type="SUPFAM" id="SSF103088">
    <property type="entry name" value="OmpA-like"/>
    <property type="match status" value="1"/>
</dbReference>
<evidence type="ECO:0000313" key="8">
    <source>
        <dbReference type="Proteomes" id="UP000189545"/>
    </source>
</evidence>
<accession>A0A1S6HJM0</accession>
<dbReference type="Proteomes" id="UP000189545">
    <property type="component" value="Chromosome"/>
</dbReference>
<dbReference type="PANTHER" id="PTHR30329">
    <property type="entry name" value="STATOR ELEMENT OF FLAGELLAR MOTOR COMPLEX"/>
    <property type="match status" value="1"/>
</dbReference>
<dbReference type="OrthoDB" id="6905929at2"/>
<feature type="chain" id="PRO_5013317807" evidence="5">
    <location>
        <begin position="20"/>
        <end position="289"/>
    </location>
</feature>
<feature type="signal peptide" evidence="5">
    <location>
        <begin position="1"/>
        <end position="19"/>
    </location>
</feature>
<gene>
    <name evidence="7" type="ORF">Sps_00505</name>
</gene>
<evidence type="ECO:0000256" key="1">
    <source>
        <dbReference type="ARBA" id="ARBA00004442"/>
    </source>
</evidence>
<dbReference type="KEGG" id="spsw:Sps_00505"/>
<protein>
    <submittedName>
        <fullName evidence="7">OmpA family</fullName>
    </submittedName>
</protein>
<dbReference type="RefSeq" id="WP_077751029.1">
    <property type="nucleotide sequence ID" value="NZ_CP014782.1"/>
</dbReference>
<dbReference type="InterPro" id="IPR006665">
    <property type="entry name" value="OmpA-like"/>
</dbReference>
<dbReference type="InterPro" id="IPR006664">
    <property type="entry name" value="OMP_bac"/>
</dbReference>
<dbReference type="PROSITE" id="PS51123">
    <property type="entry name" value="OMPA_2"/>
    <property type="match status" value="1"/>
</dbReference>
<evidence type="ECO:0000313" key="7">
    <source>
        <dbReference type="EMBL" id="AQS35709.1"/>
    </source>
</evidence>
<name>A0A1S6HJM0_9GAMM</name>
<keyword evidence="2 4" id="KW-0472">Membrane</keyword>
<dbReference type="Gene3D" id="3.30.1330.60">
    <property type="entry name" value="OmpA-like domain"/>
    <property type="match status" value="1"/>
</dbReference>
<feature type="domain" description="OmpA-like" evidence="6">
    <location>
        <begin position="172"/>
        <end position="289"/>
    </location>
</feature>
<dbReference type="Pfam" id="PF18393">
    <property type="entry name" value="MotY_N"/>
    <property type="match status" value="1"/>
</dbReference>
<sequence length="289" mass="32801">MWLRVLLASTLCVPFFATAELRHYVASLDQSQWKLSGNTPIICRLEHDIPAYGKAVFTSTAGKNHNLTFTLDMWVKPDQVTQATLMSMAPAWRPGIMSKEITELTYQKYFSGEVPRNAAWSMLAELERGMEPTFYYADWYNQSNKVAVGLSAVNFNRNYRDFKACLAGLLPYSFDDIAFTVLTYEFGGSELTRFSKAQIAKVQEYLAYDSEVELVLIDAYTDSYGGRSSNQKVSEQRADSVKNFFLSAGINQDRIYTVGHGERRHVASNATIDERGRNRRVVIRISKPM</sequence>
<keyword evidence="8" id="KW-1185">Reference proteome</keyword>
<organism evidence="7 8">
    <name type="scientific">Shewanella psychrophila</name>
    <dbReference type="NCBI Taxonomy" id="225848"/>
    <lineage>
        <taxon>Bacteria</taxon>
        <taxon>Pseudomonadati</taxon>
        <taxon>Pseudomonadota</taxon>
        <taxon>Gammaproteobacteria</taxon>
        <taxon>Alteromonadales</taxon>
        <taxon>Shewanellaceae</taxon>
        <taxon>Shewanella</taxon>
    </lineage>
</organism>
<comment type="subcellular location">
    <subcellularLocation>
        <location evidence="1">Cell outer membrane</location>
    </subcellularLocation>
</comment>
<evidence type="ECO:0000256" key="2">
    <source>
        <dbReference type="ARBA" id="ARBA00023136"/>
    </source>
</evidence>
<dbReference type="Gene3D" id="2.60.40.2540">
    <property type="match status" value="1"/>
</dbReference>
<dbReference type="CDD" id="cd07185">
    <property type="entry name" value="OmpA_C-like"/>
    <property type="match status" value="1"/>
</dbReference>
<dbReference type="GO" id="GO:0009279">
    <property type="term" value="C:cell outer membrane"/>
    <property type="evidence" value="ECO:0007669"/>
    <property type="project" value="UniProtKB-SubCell"/>
</dbReference>
<dbReference type="PANTHER" id="PTHR30329:SF21">
    <property type="entry name" value="LIPOPROTEIN YIAD-RELATED"/>
    <property type="match status" value="1"/>
</dbReference>
<dbReference type="AlphaFoldDB" id="A0A1S6HJM0"/>
<evidence type="ECO:0000256" key="5">
    <source>
        <dbReference type="SAM" id="SignalP"/>
    </source>
</evidence>
<dbReference type="InterPro" id="IPR041544">
    <property type="entry name" value="MotY_N"/>
</dbReference>
<proteinExistence type="predicted"/>
<evidence type="ECO:0000259" key="6">
    <source>
        <dbReference type="PROSITE" id="PS51123"/>
    </source>
</evidence>
<reference evidence="7 8" key="1">
    <citation type="submission" date="2016-03" db="EMBL/GenBank/DDBJ databases">
        <title>Complete genome sequence of Shewanella psychrophila WP2, a deep sea bacterium isolated from west Pacific sediment.</title>
        <authorList>
            <person name="Xu G."/>
            <person name="Jian H."/>
        </authorList>
    </citation>
    <scope>NUCLEOTIDE SEQUENCE [LARGE SCALE GENOMIC DNA]</scope>
    <source>
        <strain evidence="7 8">WP2</strain>
    </source>
</reference>
<keyword evidence="3" id="KW-0998">Cell outer membrane</keyword>
<dbReference type="PRINTS" id="PR01023">
    <property type="entry name" value="NAFLGMOTY"/>
</dbReference>
<dbReference type="EMBL" id="CP014782">
    <property type="protein sequence ID" value="AQS35709.1"/>
    <property type="molecule type" value="Genomic_DNA"/>
</dbReference>
<dbReference type="Pfam" id="PF00691">
    <property type="entry name" value="OmpA"/>
    <property type="match status" value="1"/>
</dbReference>
<dbReference type="InterPro" id="IPR036737">
    <property type="entry name" value="OmpA-like_sf"/>
</dbReference>
<dbReference type="STRING" id="225848.Sps_00505"/>
<evidence type="ECO:0000256" key="3">
    <source>
        <dbReference type="ARBA" id="ARBA00023237"/>
    </source>
</evidence>
<evidence type="ECO:0000256" key="4">
    <source>
        <dbReference type="PROSITE-ProRule" id="PRU00473"/>
    </source>
</evidence>
<dbReference type="PRINTS" id="PR01021">
    <property type="entry name" value="OMPADOMAIN"/>
</dbReference>
<dbReference type="InterPro" id="IPR050330">
    <property type="entry name" value="Bact_OuterMem_StrucFunc"/>
</dbReference>
<keyword evidence="5" id="KW-0732">Signal</keyword>